<comment type="caution">
    <text evidence="3">The sequence shown here is derived from an EMBL/GenBank/DDBJ whole genome shotgun (WGS) entry which is preliminary data.</text>
</comment>
<organism evidence="3 4">
    <name type="scientific">Streblomastix strix</name>
    <dbReference type="NCBI Taxonomy" id="222440"/>
    <lineage>
        <taxon>Eukaryota</taxon>
        <taxon>Metamonada</taxon>
        <taxon>Preaxostyla</taxon>
        <taxon>Oxymonadida</taxon>
        <taxon>Streblomastigidae</taxon>
        <taxon>Streblomastix</taxon>
    </lineage>
</organism>
<feature type="transmembrane region" description="Helical" evidence="1">
    <location>
        <begin position="101"/>
        <end position="121"/>
    </location>
</feature>
<dbReference type="Proteomes" id="UP000324800">
    <property type="component" value="Unassembled WGS sequence"/>
</dbReference>
<protein>
    <recommendedName>
        <fullName evidence="2">F-box domain-containing protein</fullName>
    </recommendedName>
</protein>
<dbReference type="InterPro" id="IPR001810">
    <property type="entry name" value="F-box_dom"/>
</dbReference>
<dbReference type="EMBL" id="SNRW01016740">
    <property type="protein sequence ID" value="KAA6369060.1"/>
    <property type="molecule type" value="Genomic_DNA"/>
</dbReference>
<evidence type="ECO:0000256" key="1">
    <source>
        <dbReference type="SAM" id="Phobius"/>
    </source>
</evidence>
<keyword evidence="1" id="KW-0812">Transmembrane</keyword>
<dbReference type="AlphaFoldDB" id="A0A5J4UGE7"/>
<feature type="transmembrane region" description="Helical" evidence="1">
    <location>
        <begin position="127"/>
        <end position="147"/>
    </location>
</feature>
<name>A0A5J4UGE7_9EUKA</name>
<reference evidence="3 4" key="1">
    <citation type="submission" date="2019-03" db="EMBL/GenBank/DDBJ databases">
        <title>Single cell metagenomics reveals metabolic interactions within the superorganism composed of flagellate Streblomastix strix and complex community of Bacteroidetes bacteria on its surface.</title>
        <authorList>
            <person name="Treitli S.C."/>
            <person name="Kolisko M."/>
            <person name="Husnik F."/>
            <person name="Keeling P."/>
            <person name="Hampl V."/>
        </authorList>
    </citation>
    <scope>NUCLEOTIDE SEQUENCE [LARGE SCALE GENOMIC DNA]</scope>
    <source>
        <strain evidence="3">ST1C</strain>
    </source>
</reference>
<gene>
    <name evidence="3" type="ORF">EZS28_035413</name>
</gene>
<dbReference type="Pfam" id="PF12937">
    <property type="entry name" value="F-box-like"/>
    <property type="match status" value="1"/>
</dbReference>
<dbReference type="CDD" id="cd09917">
    <property type="entry name" value="F-box_SF"/>
    <property type="match status" value="1"/>
</dbReference>
<keyword evidence="1" id="KW-1133">Transmembrane helix</keyword>
<feature type="domain" description="F-box" evidence="2">
    <location>
        <begin position="2"/>
        <end position="49"/>
    </location>
</feature>
<dbReference type="Gene3D" id="1.20.1280.50">
    <property type="match status" value="1"/>
</dbReference>
<dbReference type="SUPFAM" id="SSF81383">
    <property type="entry name" value="F-box domain"/>
    <property type="match status" value="1"/>
</dbReference>
<evidence type="ECO:0000313" key="3">
    <source>
        <dbReference type="EMBL" id="KAA6369060.1"/>
    </source>
</evidence>
<dbReference type="PROSITE" id="PS50181">
    <property type="entry name" value="FBOX"/>
    <property type="match status" value="1"/>
</dbReference>
<feature type="transmembrane region" description="Helical" evidence="1">
    <location>
        <begin position="159"/>
        <end position="178"/>
    </location>
</feature>
<evidence type="ECO:0000259" key="2">
    <source>
        <dbReference type="PROSITE" id="PS50181"/>
    </source>
</evidence>
<evidence type="ECO:0000313" key="4">
    <source>
        <dbReference type="Proteomes" id="UP000324800"/>
    </source>
</evidence>
<keyword evidence="1" id="KW-0472">Membrane</keyword>
<accession>A0A5J4UGE7</accession>
<sequence>MQTSLADLPPELLQNIFMQLSSVRDVQHLSNTCKQLRHVSICAQVWKVFLKKDFLVQPNEKDHPKVSYFKLSNKLKEQLKEVQVKNLNIQRKKLQKDLTRLLAWGFFAILITLIFNKSVAYKLALPFRLLLLIVPLWCIVFCVVIDYPRSFFAQYITPNLLYILVFVFFIGLLVFQLLQQFGMIHPWSSSEVVMNAIISQMSIKMALAECLHIKSSKYLNG</sequence>
<proteinExistence type="predicted"/>
<dbReference type="InterPro" id="IPR036047">
    <property type="entry name" value="F-box-like_dom_sf"/>
</dbReference>